<sequence>MNQQVMLDGIRPMISLREALAHQFTTHPDRSLAAIAARLGVSEVQLLTAACGRHVTRLACNRRELLSDLACLGPVCAITGNRQAEQEQVLEYRLLRLSGDRGLLLAGDYELDLDFANWHYGFAITRPVRRGVEHSLHFFDAHGRCNHRIRLTSTSDAYAYRMFVAAYRSTDQSPELLLPRGPSTAGDQPALSAGRAGGCHRCIPVAQLSELLHSLVDVDLCISFTVANAGTVHTWRGMVDAVRCEDGRLMLQAADYCLVLEQAQIAGARLPCQGSTLELYGADGETLATLGGPLGRYPSQLDVWQRLLAALPVDPPAPSGCQSHY</sequence>
<feature type="domain" description="Haemin-degrading HemS/ChuX" evidence="1">
    <location>
        <begin position="40"/>
        <end position="167"/>
    </location>
</feature>
<evidence type="ECO:0000259" key="1">
    <source>
        <dbReference type="Pfam" id="PF05171"/>
    </source>
</evidence>
<reference evidence="2 3" key="1">
    <citation type="submission" date="2017-05" db="EMBL/GenBank/DDBJ databases">
        <title>Thiocyanate degradation by Thiohalobacter thiocyanaticus FOKN1.</title>
        <authorList>
            <person name="Oshiki M."/>
            <person name="Fukushima T."/>
            <person name="Kawano S."/>
            <person name="Nakagawa J."/>
        </authorList>
    </citation>
    <scope>NUCLEOTIDE SEQUENCE [LARGE SCALE GENOMIC DNA]</scope>
    <source>
        <strain evidence="2 3">FOKN1</strain>
    </source>
</reference>
<proteinExistence type="predicted"/>
<dbReference type="GO" id="GO:0006826">
    <property type="term" value="P:iron ion transport"/>
    <property type="evidence" value="ECO:0007669"/>
    <property type="project" value="InterPro"/>
</dbReference>
<dbReference type="OrthoDB" id="316630at2"/>
<dbReference type="KEGG" id="ttc:FOKN1_1123"/>
<gene>
    <name evidence="2" type="ORF">FOKN1_1123</name>
</gene>
<accession>A0A1Z4VQ28</accession>
<dbReference type="Gene3D" id="3.40.1570.10">
    <property type="entry name" value="HemS/ChuS/ChuX like domains"/>
    <property type="match status" value="3"/>
</dbReference>
<dbReference type="Proteomes" id="UP000218765">
    <property type="component" value="Chromosome"/>
</dbReference>
<dbReference type="RefSeq" id="WP_096365536.1">
    <property type="nucleotide sequence ID" value="NZ_AP018052.1"/>
</dbReference>
<dbReference type="SUPFAM" id="SSF144064">
    <property type="entry name" value="Heme iron utilization protein-like"/>
    <property type="match status" value="1"/>
</dbReference>
<dbReference type="InterPro" id="IPR053733">
    <property type="entry name" value="Heme_Transport_Util_sf"/>
</dbReference>
<dbReference type="Pfam" id="PF05171">
    <property type="entry name" value="HemS"/>
    <property type="match status" value="1"/>
</dbReference>
<keyword evidence="3" id="KW-1185">Reference proteome</keyword>
<organism evidence="2 3">
    <name type="scientific">Thiohalobacter thiocyanaticus</name>
    <dbReference type="NCBI Taxonomy" id="585455"/>
    <lineage>
        <taxon>Bacteria</taxon>
        <taxon>Pseudomonadati</taxon>
        <taxon>Pseudomonadota</taxon>
        <taxon>Gammaproteobacteria</taxon>
        <taxon>Thiohalobacterales</taxon>
        <taxon>Thiohalobacteraceae</taxon>
        <taxon>Thiohalobacter</taxon>
    </lineage>
</organism>
<dbReference type="InterPro" id="IPR007845">
    <property type="entry name" value="HemS/ChuX_dom"/>
</dbReference>
<dbReference type="EMBL" id="AP018052">
    <property type="protein sequence ID" value="BAZ93522.1"/>
    <property type="molecule type" value="Genomic_DNA"/>
</dbReference>
<evidence type="ECO:0000313" key="3">
    <source>
        <dbReference type="Proteomes" id="UP000218765"/>
    </source>
</evidence>
<protein>
    <submittedName>
        <fullName evidence="2">Putative heme degradation protein</fullName>
    </submittedName>
</protein>
<dbReference type="AlphaFoldDB" id="A0A1Z4VQ28"/>
<name>A0A1Z4VQ28_9GAMM</name>
<evidence type="ECO:0000313" key="2">
    <source>
        <dbReference type="EMBL" id="BAZ93522.1"/>
    </source>
</evidence>